<keyword evidence="1" id="KW-0732">Signal</keyword>
<dbReference type="Gene3D" id="1.25.40.10">
    <property type="entry name" value="Tetratricopeptide repeat domain"/>
    <property type="match status" value="4"/>
</dbReference>
<organism evidence="3 4">
    <name type="scientific">SAR86 cluster bacterium</name>
    <dbReference type="NCBI Taxonomy" id="2030880"/>
    <lineage>
        <taxon>Bacteria</taxon>
        <taxon>Pseudomonadati</taxon>
        <taxon>Pseudomonadota</taxon>
        <taxon>Gammaproteobacteria</taxon>
        <taxon>SAR86 cluster</taxon>
    </lineage>
</organism>
<evidence type="ECO:0000313" key="4">
    <source>
        <dbReference type="Proteomes" id="UP000754644"/>
    </source>
</evidence>
<dbReference type="InterPro" id="IPR053137">
    <property type="entry name" value="NLR-like"/>
</dbReference>
<dbReference type="SMART" id="SM00028">
    <property type="entry name" value="TPR"/>
    <property type="match status" value="8"/>
</dbReference>
<dbReference type="PANTHER" id="PTHR46082">
    <property type="entry name" value="ATP/GTP-BINDING PROTEIN-RELATED"/>
    <property type="match status" value="1"/>
</dbReference>
<dbReference type="InterPro" id="IPR019734">
    <property type="entry name" value="TPR_rpt"/>
</dbReference>
<dbReference type="SUPFAM" id="SSF48452">
    <property type="entry name" value="TPR-like"/>
    <property type="match status" value="4"/>
</dbReference>
<dbReference type="InterPro" id="IPR024983">
    <property type="entry name" value="CHAT_dom"/>
</dbReference>
<dbReference type="Pfam" id="PF13424">
    <property type="entry name" value="TPR_12"/>
    <property type="match status" value="4"/>
</dbReference>
<feature type="signal peptide" evidence="1">
    <location>
        <begin position="1"/>
        <end position="22"/>
    </location>
</feature>
<proteinExistence type="predicted"/>
<dbReference type="PRINTS" id="PR00381">
    <property type="entry name" value="KINESINLIGHT"/>
</dbReference>
<dbReference type="AlphaFoldDB" id="A0A972W1H2"/>
<dbReference type="PANTHER" id="PTHR46082:SF6">
    <property type="entry name" value="AAA+ ATPASE DOMAIN-CONTAINING PROTEIN-RELATED"/>
    <property type="match status" value="1"/>
</dbReference>
<dbReference type="Proteomes" id="UP000754644">
    <property type="component" value="Unassembled WGS sequence"/>
</dbReference>
<gene>
    <name evidence="3" type="ORF">HQ497_14550</name>
</gene>
<dbReference type="InterPro" id="IPR011990">
    <property type="entry name" value="TPR-like_helical_dom_sf"/>
</dbReference>
<evidence type="ECO:0000313" key="3">
    <source>
        <dbReference type="EMBL" id="NQV66577.1"/>
    </source>
</evidence>
<evidence type="ECO:0000259" key="2">
    <source>
        <dbReference type="Pfam" id="PF12770"/>
    </source>
</evidence>
<name>A0A972W1H2_9GAMM</name>
<evidence type="ECO:0000256" key="1">
    <source>
        <dbReference type="SAM" id="SignalP"/>
    </source>
</evidence>
<feature type="domain" description="CHAT" evidence="2">
    <location>
        <begin position="889"/>
        <end position="1225"/>
    </location>
</feature>
<comment type="caution">
    <text evidence="3">The sequence shown here is derived from an EMBL/GenBank/DDBJ whole genome shotgun (WGS) entry which is preliminary data.</text>
</comment>
<dbReference type="Pfam" id="PF12770">
    <property type="entry name" value="CHAT"/>
    <property type="match status" value="1"/>
</dbReference>
<accession>A0A972W1H2</accession>
<feature type="chain" id="PRO_5037145707" evidence="1">
    <location>
        <begin position="23"/>
        <end position="1234"/>
    </location>
</feature>
<sequence length="1234" mass="134357">MQYIFVLFTAIILLTGGASVSAESVAALDDPINVTVEQQIQQVDLWVVAGDKVNAAAGNARISQSLAQDPEWVAGILAQARSVDAALADVADTVLMMAADAQNALQSSDFETALASQEASAMLANDILGANHGLTLASHRDLGLMYREAGMAQEAEQYYNQALGGAMDALGEQHPVTLEIRGLIAELYAASGLVEEASLMQASVVEGLALSLGKGHPTTLDARYLGISWLKDFGDYAGALVTLETLCADIAMSHGDYHPAVIDCLIYRASAEQSVGKVAQAEMTNQQVVERLAATVSGVNDRVFNVMADLAELYRQQGRYQESKDLLSGLIQTALQVNNLEAANKGKAYLARTLKEEGALTSARILTEEVLEFGLSQWLDRPISIYNTLLELGAIYQAEGKLAEAQATYEEAYENLSRDYGDVHPSTLVAGVNLAQIYEKNGLYDRAEPLMKSTLARLEKNFGPAHPDSLRARNNMALLDESQGKFDEAEPLYLQSLDIMREVYGPEYTDVIAVKNNLAYLYMMMGDFDSAANMFVDVQQQWQIQFGESHQNTLKATNNLGRVYQKLKRLPEAEQQIQVALALRQEALGAEHIDSIRSMIDLGGVYIDEQRLADADSILTAALTLAENNLGDQHPYTFDALNLLAKAKEAANDLQAAVDLREQGMSRRSVFLDRMLWTTGENAREGYIRLHRPELNDYLALLTRLDGPDRGKKAINASLQRKGLLLKVTSEIQQIATLAQDPTLTALADELTATRKELASLTLSGPTAETLGRHPQLLRELELQVDDLQGQLGRASVRFKSSIAHVSADTLEGILKEDRALVDFLFYEDAGESKLMAAVVLNEGGELRYELVEYSDRATVDAAIIAYRSIIQDDGADEDDLLDVGMDTYAEVWEPIQAILGDVTSIYLVPDGTLNILPFSALMSPDEEYLIQTHDLHILSSGRDLLPSGFNLVSGDYVILAGPDYDSTEVVSKAEMQIAMGKRSSTMQVGIRAAGTGLRGLSFAPLPGAEQEGRIITSRVVDYESGSQEFFGTQAQERVLSNLAQPPEILHIATHGFFLKADDSLKKRLLKLQRGSELQVPPPGDNPLLRAGLAFAGINTNAQFLGDIDTLNDGVLTALEVLSLNLSGTRLVVLSACETGLGEIHEGEGVYGLRRSFQEAGVAEVISSLWEVSDAGTQALMTDFYDRLLSGQPAREALRDAKLGLLASPQWNYPYVWSAFMIVGSYESAGFVTQ</sequence>
<dbReference type="EMBL" id="JABMOJ010000540">
    <property type="protein sequence ID" value="NQV66577.1"/>
    <property type="molecule type" value="Genomic_DNA"/>
</dbReference>
<protein>
    <submittedName>
        <fullName evidence="3">CHAT domain-containing protein</fullName>
    </submittedName>
</protein>
<reference evidence="3" key="1">
    <citation type="submission" date="2020-05" db="EMBL/GenBank/DDBJ databases">
        <title>Sulfur intermediates as new biogeochemical hubs in an aquatic model microbial ecosystem.</title>
        <authorList>
            <person name="Vigneron A."/>
        </authorList>
    </citation>
    <scope>NUCLEOTIDE SEQUENCE</scope>
    <source>
        <strain evidence="3">Bin.250</strain>
    </source>
</reference>